<dbReference type="GO" id="GO:0005886">
    <property type="term" value="C:plasma membrane"/>
    <property type="evidence" value="ECO:0007669"/>
    <property type="project" value="TreeGrafter"/>
</dbReference>
<feature type="signal peptide" evidence="2">
    <location>
        <begin position="1"/>
        <end position="17"/>
    </location>
</feature>
<keyword evidence="1" id="KW-1133">Transmembrane helix</keyword>
<feature type="chain" id="PRO_5002907852" evidence="2">
    <location>
        <begin position="18"/>
        <end position="307"/>
    </location>
</feature>
<dbReference type="InterPro" id="IPR032190">
    <property type="entry name" value="NPC1_N"/>
</dbReference>
<sequence>MLFGIAFILAFQQIALGSSHHCVLRGICGKDPTVTIGKVPMLLCADEGPPNEMPEKLKRRMRKVCPHFETEISASKICCTRRQIIDLESNFASLEAVAGHCPTCLYNLKKVFCDFTCHPEQSRFLNASKKIWGKNSEGEEVEMVKELDYYVDSIFSNEVYNACKDVLFPSQSSSILPFICGTPFCSPKKLLEYMGTPSSVTSPFLIQFFHSEDDDHVNSSSAGLEYYNPRTLPCNVPPPGALNPCSCTNCELSCPSLDFSIYPRQTGVLFHIGELDGLTVVMGAIFIAFSIGFIAVLLFMRRAPPPA</sequence>
<dbReference type="GO" id="GO:0015918">
    <property type="term" value="P:sterol transport"/>
    <property type="evidence" value="ECO:0007669"/>
    <property type="project" value="TreeGrafter"/>
</dbReference>
<protein>
    <submittedName>
        <fullName evidence="4">Niemann-Pick C1 protein</fullName>
    </submittedName>
</protein>
<dbReference type="GO" id="GO:0015485">
    <property type="term" value="F:cholesterol binding"/>
    <property type="evidence" value="ECO:0007669"/>
    <property type="project" value="TreeGrafter"/>
</dbReference>
<dbReference type="AlphaFoldDB" id="C1C2X5"/>
<keyword evidence="1" id="KW-0472">Membrane</keyword>
<evidence type="ECO:0000313" key="4">
    <source>
        <dbReference type="EMBL" id="ACO15628.1"/>
    </source>
</evidence>
<feature type="transmembrane region" description="Helical" evidence="1">
    <location>
        <begin position="278"/>
        <end position="300"/>
    </location>
</feature>
<dbReference type="PANTHER" id="PTHR45727:SF2">
    <property type="entry name" value="NPC INTRACELLULAR CHOLESTEROL TRANSPORTER 1"/>
    <property type="match status" value="1"/>
</dbReference>
<dbReference type="Pfam" id="PF16414">
    <property type="entry name" value="NPC1_N"/>
    <property type="match status" value="1"/>
</dbReference>
<organism evidence="4">
    <name type="scientific">Caligus clemensi</name>
    <name type="common">Sea louse</name>
    <dbReference type="NCBI Taxonomy" id="344056"/>
    <lineage>
        <taxon>Eukaryota</taxon>
        <taxon>Metazoa</taxon>
        <taxon>Ecdysozoa</taxon>
        <taxon>Arthropoda</taxon>
        <taxon>Crustacea</taxon>
        <taxon>Multicrustacea</taxon>
        <taxon>Hexanauplia</taxon>
        <taxon>Copepoda</taxon>
        <taxon>Siphonostomatoida</taxon>
        <taxon>Caligidae</taxon>
        <taxon>Caligus</taxon>
    </lineage>
</organism>
<feature type="domain" description="Niemann-Pick C1 N-terminal" evidence="3">
    <location>
        <begin position="20"/>
        <end position="276"/>
    </location>
</feature>
<dbReference type="EMBL" id="BT081204">
    <property type="protein sequence ID" value="ACO15628.1"/>
    <property type="molecule type" value="mRNA"/>
</dbReference>
<proteinExistence type="evidence at transcript level"/>
<dbReference type="GO" id="GO:0042632">
    <property type="term" value="P:cholesterol homeostasis"/>
    <property type="evidence" value="ECO:0007669"/>
    <property type="project" value="TreeGrafter"/>
</dbReference>
<dbReference type="GO" id="GO:0030299">
    <property type="term" value="P:intestinal cholesterol absorption"/>
    <property type="evidence" value="ECO:0007669"/>
    <property type="project" value="TreeGrafter"/>
</dbReference>
<dbReference type="PANTHER" id="PTHR45727">
    <property type="entry name" value="NPC INTRACELLULAR CHOLESTEROL TRANSPORTER 1"/>
    <property type="match status" value="1"/>
</dbReference>
<keyword evidence="2" id="KW-0732">Signal</keyword>
<gene>
    <name evidence="4" type="primary">NPC1</name>
</gene>
<evidence type="ECO:0000259" key="3">
    <source>
        <dbReference type="Pfam" id="PF16414"/>
    </source>
</evidence>
<evidence type="ECO:0000256" key="2">
    <source>
        <dbReference type="SAM" id="SignalP"/>
    </source>
</evidence>
<reference evidence="4" key="1">
    <citation type="submission" date="2009-03" db="EMBL/GenBank/DDBJ databases">
        <title>Caligus clemensi ESTs and full-length cDNAs.</title>
        <authorList>
            <person name="Yasuike M."/>
            <person name="von Schalburg K."/>
            <person name="Cooper G."/>
            <person name="Leong J."/>
            <person name="Jones S.R.M."/>
            <person name="Koop B.F."/>
        </authorList>
    </citation>
    <scope>NUCLEOTIDE SEQUENCE</scope>
    <source>
        <tissue evidence="4">Whole</tissue>
    </source>
</reference>
<evidence type="ECO:0000256" key="1">
    <source>
        <dbReference type="SAM" id="Phobius"/>
    </source>
</evidence>
<name>C1C2X5_CALCM</name>
<accession>C1C2X5</accession>
<keyword evidence="1" id="KW-0812">Transmembrane</keyword>